<dbReference type="Gene3D" id="3.40.50.10320">
    <property type="entry name" value="LmbE-like"/>
    <property type="match status" value="1"/>
</dbReference>
<dbReference type="PANTHER" id="PTHR12993:SF28">
    <property type="entry name" value="LMBE FAMILY PROTEIN"/>
    <property type="match status" value="1"/>
</dbReference>
<dbReference type="InterPro" id="IPR024078">
    <property type="entry name" value="LmbE-like_dom_sf"/>
</dbReference>
<keyword evidence="3" id="KW-1185">Reference proteome</keyword>
<gene>
    <name evidence="2" type="ORF">FCK90_06680</name>
</gene>
<accession>A0A5J5KYU8</accession>
<evidence type="ECO:0000313" key="2">
    <source>
        <dbReference type="EMBL" id="KAA9394500.1"/>
    </source>
</evidence>
<dbReference type="RefSeq" id="WP_158033523.1">
    <property type="nucleotide sequence ID" value="NZ_ML708615.1"/>
</dbReference>
<dbReference type="PANTHER" id="PTHR12993">
    <property type="entry name" value="N-ACETYLGLUCOSAMINYL-PHOSPHATIDYLINOSITOL DE-N-ACETYLASE-RELATED"/>
    <property type="match status" value="1"/>
</dbReference>
<name>A0A5J5KYU8_9MICC</name>
<reference evidence="2 3" key="1">
    <citation type="submission" date="2019-05" db="EMBL/GenBank/DDBJ databases">
        <title>Kocuria coralli sp. nov., a novel actinobacterium isolated from coral reef seawater.</title>
        <authorList>
            <person name="Li J."/>
        </authorList>
    </citation>
    <scope>NUCLEOTIDE SEQUENCE [LARGE SCALE GENOMIC DNA]</scope>
    <source>
        <strain evidence="2 3">SCSIO 13007</strain>
    </source>
</reference>
<keyword evidence="1" id="KW-0862">Zinc</keyword>
<evidence type="ECO:0000313" key="3">
    <source>
        <dbReference type="Proteomes" id="UP000325957"/>
    </source>
</evidence>
<comment type="caution">
    <text evidence="2">The sequence shown here is derived from an EMBL/GenBank/DDBJ whole genome shotgun (WGS) entry which is preliminary data.</text>
</comment>
<dbReference type="SUPFAM" id="SSF102588">
    <property type="entry name" value="LmbE-like"/>
    <property type="match status" value="1"/>
</dbReference>
<dbReference type="Proteomes" id="UP000325957">
    <property type="component" value="Unassembled WGS sequence"/>
</dbReference>
<proteinExistence type="predicted"/>
<dbReference type="InterPro" id="IPR003737">
    <property type="entry name" value="GlcNAc_PI_deacetylase-related"/>
</dbReference>
<dbReference type="Pfam" id="PF02585">
    <property type="entry name" value="PIG-L"/>
    <property type="match status" value="1"/>
</dbReference>
<protein>
    <submittedName>
        <fullName evidence="2">PIG-L family deacetylase</fullName>
    </submittedName>
</protein>
<dbReference type="OrthoDB" id="3514174at2"/>
<evidence type="ECO:0000256" key="1">
    <source>
        <dbReference type="ARBA" id="ARBA00022833"/>
    </source>
</evidence>
<dbReference type="GO" id="GO:0016811">
    <property type="term" value="F:hydrolase activity, acting on carbon-nitrogen (but not peptide) bonds, in linear amides"/>
    <property type="evidence" value="ECO:0007669"/>
    <property type="project" value="TreeGrafter"/>
</dbReference>
<dbReference type="EMBL" id="SZWF01000006">
    <property type="protein sequence ID" value="KAA9394500.1"/>
    <property type="molecule type" value="Genomic_DNA"/>
</dbReference>
<dbReference type="GO" id="GO:0016137">
    <property type="term" value="P:glycoside metabolic process"/>
    <property type="evidence" value="ECO:0007669"/>
    <property type="project" value="UniProtKB-ARBA"/>
</dbReference>
<sequence>MTDVTLLEDGSWSRVLCIVAHPDDMEYGASAAVAAWTGRGIEVAYLLLTAGEAGMQRPPEETGPLRAEEQRRACAAVGVDDLRILDHPDGMLVYSLDLRRDVARAIRSFKPDAVVTANFDFEAYGNLNQADHREAGKAVVDGVRDADNAWVFRELAEEGLEKWSTRWLLIAGHPQPTHAVGLDQGAVDASVESLKRHQAYLADLPWHPRPEEFIPEILRAGGVAIGTDYAVTFRAFDLNSFGDD</sequence>
<dbReference type="AlphaFoldDB" id="A0A5J5KYU8"/>
<organism evidence="2 3">
    <name type="scientific">Kocuria coralli</name>
    <dbReference type="NCBI Taxonomy" id="1461025"/>
    <lineage>
        <taxon>Bacteria</taxon>
        <taxon>Bacillati</taxon>
        <taxon>Actinomycetota</taxon>
        <taxon>Actinomycetes</taxon>
        <taxon>Micrococcales</taxon>
        <taxon>Micrococcaceae</taxon>
        <taxon>Kocuria</taxon>
    </lineage>
</organism>